<sequence>MWIGISHQQETMRQCTCSEIDPCQRAGAQAISPCADQCEKFASAIGGSFQQIRACFRQRQPIIDRTLKCVQDSFSNACARGPPKTLPRRYTKTIEIAAMNEVNKELRRMGIADQMTNLLSQGRRCVLDLPSDNVVVQTIRSCALRSGVTTKPLQELCRCIENAGVRQLATICPRIQIS</sequence>
<dbReference type="PANTHER" id="PTHR34401">
    <property type="entry name" value="PROTEIN CBG12388-RELATED"/>
    <property type="match status" value="1"/>
</dbReference>
<organism evidence="1 2">
    <name type="scientific">Setaria digitata</name>
    <dbReference type="NCBI Taxonomy" id="48799"/>
    <lineage>
        <taxon>Eukaryota</taxon>
        <taxon>Metazoa</taxon>
        <taxon>Ecdysozoa</taxon>
        <taxon>Nematoda</taxon>
        <taxon>Chromadorea</taxon>
        <taxon>Rhabditida</taxon>
        <taxon>Spirurina</taxon>
        <taxon>Spiruromorpha</taxon>
        <taxon>Filarioidea</taxon>
        <taxon>Setariidae</taxon>
        <taxon>Setaria</taxon>
    </lineage>
</organism>
<evidence type="ECO:0000313" key="1">
    <source>
        <dbReference type="Proteomes" id="UP000887581"/>
    </source>
</evidence>
<dbReference type="Proteomes" id="UP000887581">
    <property type="component" value="Unplaced"/>
</dbReference>
<protein>
    <submittedName>
        <fullName evidence="2">Bifunctional inhibitor/plant lipid transfer protein/seed storage helical domain-containing protein</fullName>
    </submittedName>
</protein>
<accession>A0A915PWZ8</accession>
<keyword evidence="1" id="KW-1185">Reference proteome</keyword>
<proteinExistence type="predicted"/>
<evidence type="ECO:0000313" key="2">
    <source>
        <dbReference type="WBParaSite" id="sdigi.contig32.g2343.t1"/>
    </source>
</evidence>
<dbReference type="AlphaFoldDB" id="A0A915PWZ8"/>
<reference evidence="2" key="1">
    <citation type="submission" date="2022-11" db="UniProtKB">
        <authorList>
            <consortium name="WormBaseParasite"/>
        </authorList>
    </citation>
    <scope>IDENTIFICATION</scope>
</reference>
<name>A0A915PWZ8_9BILA</name>
<dbReference type="PANTHER" id="PTHR34401:SF3">
    <property type="entry name" value="DB DOMAIN-CONTAINING PROTEIN"/>
    <property type="match status" value="1"/>
</dbReference>
<dbReference type="WBParaSite" id="sdigi.contig32.g2343.t1">
    <property type="protein sequence ID" value="sdigi.contig32.g2343.t1"/>
    <property type="gene ID" value="sdigi.contig32.g2343"/>
</dbReference>